<dbReference type="RefSeq" id="WP_169674316.1">
    <property type="nucleotide sequence ID" value="NZ_JABBHF010000007.1"/>
</dbReference>
<comment type="similarity">
    <text evidence="1">Belongs to the carbohydrate kinase PfkB family.</text>
</comment>
<evidence type="ECO:0000313" key="5">
    <source>
        <dbReference type="EMBL" id="NMH88469.1"/>
    </source>
</evidence>
<name>A0ABX1RY41_9FLAO</name>
<comment type="caution">
    <text evidence="5">The sequence shown here is derived from an EMBL/GenBank/DDBJ whole genome shotgun (WGS) entry which is preliminary data.</text>
</comment>
<keyword evidence="2" id="KW-0808">Transferase</keyword>
<dbReference type="InterPro" id="IPR011611">
    <property type="entry name" value="PfkB_dom"/>
</dbReference>
<accession>A0ABX1RY41</accession>
<gene>
    <name evidence="5" type="ORF">HHX25_13230</name>
</gene>
<keyword evidence="6" id="KW-1185">Reference proteome</keyword>
<dbReference type="Gene3D" id="3.40.1190.20">
    <property type="match status" value="1"/>
</dbReference>
<dbReference type="PANTHER" id="PTHR43320">
    <property type="entry name" value="SUGAR KINASE"/>
    <property type="match status" value="1"/>
</dbReference>
<keyword evidence="3 5" id="KW-0418">Kinase</keyword>
<dbReference type="Pfam" id="PF00294">
    <property type="entry name" value="PfkB"/>
    <property type="match status" value="1"/>
</dbReference>
<dbReference type="GO" id="GO:0016301">
    <property type="term" value="F:kinase activity"/>
    <property type="evidence" value="ECO:0007669"/>
    <property type="project" value="UniProtKB-KW"/>
</dbReference>
<organism evidence="5 6">
    <name type="scientific">Flavivirga algicola</name>
    <dbReference type="NCBI Taxonomy" id="2729136"/>
    <lineage>
        <taxon>Bacteria</taxon>
        <taxon>Pseudomonadati</taxon>
        <taxon>Bacteroidota</taxon>
        <taxon>Flavobacteriia</taxon>
        <taxon>Flavobacteriales</taxon>
        <taxon>Flavobacteriaceae</taxon>
        <taxon>Flavivirga</taxon>
    </lineage>
</organism>
<proteinExistence type="inferred from homology"/>
<evidence type="ECO:0000256" key="3">
    <source>
        <dbReference type="ARBA" id="ARBA00022777"/>
    </source>
</evidence>
<dbReference type="InterPro" id="IPR052700">
    <property type="entry name" value="Carb_kinase_PfkB-like"/>
</dbReference>
<evidence type="ECO:0000256" key="2">
    <source>
        <dbReference type="ARBA" id="ARBA00022679"/>
    </source>
</evidence>
<evidence type="ECO:0000313" key="6">
    <source>
        <dbReference type="Proteomes" id="UP000746690"/>
    </source>
</evidence>
<protein>
    <submittedName>
        <fullName evidence="5">Sugar kinase</fullName>
    </submittedName>
</protein>
<feature type="domain" description="Carbohydrate kinase PfkB" evidence="4">
    <location>
        <begin position="5"/>
        <end position="314"/>
    </location>
</feature>
<evidence type="ECO:0000259" key="4">
    <source>
        <dbReference type="Pfam" id="PF00294"/>
    </source>
</evidence>
<reference evidence="5 6" key="1">
    <citation type="submission" date="2020-04" db="EMBL/GenBank/DDBJ databases">
        <title>A Flavivirga sp. nov.</title>
        <authorList>
            <person name="Sun X."/>
        </authorList>
    </citation>
    <scope>NUCLEOTIDE SEQUENCE [LARGE SCALE GENOMIC DNA]</scope>
    <source>
        <strain evidence="5 6">Y03</strain>
    </source>
</reference>
<dbReference type="EMBL" id="JABBHF010000007">
    <property type="protein sequence ID" value="NMH88469.1"/>
    <property type="molecule type" value="Genomic_DNA"/>
</dbReference>
<dbReference type="PANTHER" id="PTHR43320:SF2">
    <property type="entry name" value="2-DEHYDRO-3-DEOXYGLUCONOKINASE_2-DEHYDRO-3-DEOXYGALACTONOKINASE"/>
    <property type="match status" value="1"/>
</dbReference>
<dbReference type="CDD" id="cd01166">
    <property type="entry name" value="KdgK"/>
    <property type="match status" value="1"/>
</dbReference>
<evidence type="ECO:0000256" key="1">
    <source>
        <dbReference type="ARBA" id="ARBA00010688"/>
    </source>
</evidence>
<sequence length="335" mass="36404">MGFTTFGEIMLRLTPSEHAGKINSAQNFGVHYAGSESNVASSLAILKNQVQFVTKLPLNAVGDGAMRSLQSFGISTGNIARGGHRIGTYFIEIGSSIRPSSVVYDRAHSAISEMTFGELDWETILKGQKWLFISGITPALSKSCAEATLLVAKTARKMGVKVSFDMNFRRTLWKDKKDARSIFDAILENTDLLFGNTGVLKDVYDMEVSGANPIDQTISAIEKAKSTFGLEQLAFTVREHHSASENKLSGVALLNDKTTISNSYNVEIIDRFGTGDAFAAGFLHGLGQEWGLDKTLGFATAAFALKHTIRGDQHTSTEEEILSIFKGNISGHVLR</sequence>
<dbReference type="SUPFAM" id="SSF53613">
    <property type="entry name" value="Ribokinase-like"/>
    <property type="match status" value="1"/>
</dbReference>
<dbReference type="InterPro" id="IPR029056">
    <property type="entry name" value="Ribokinase-like"/>
</dbReference>
<dbReference type="Proteomes" id="UP000746690">
    <property type="component" value="Unassembled WGS sequence"/>
</dbReference>